<proteinExistence type="predicted"/>
<comment type="caution">
    <text evidence="1">The sequence shown here is derived from an EMBL/GenBank/DDBJ whole genome shotgun (WGS) entry which is preliminary data.</text>
</comment>
<evidence type="ECO:0000313" key="2">
    <source>
        <dbReference type="Proteomes" id="UP001143856"/>
    </source>
</evidence>
<protein>
    <submittedName>
        <fullName evidence="1">Uncharacterized protein</fullName>
    </submittedName>
</protein>
<sequence length="512" mass="56732">MGKPTFYLFNRSLLLSISLICLSQFNFGFDQTAYSTTQAMSGFIRQFGEQDPQTGKYFIDTNFLALLNSLPYIGFVVGLIIGSEVSSRWGRRMTMFVMSIYALVSAAVTVSSFSHAQILTGRILNYVYVGMELSVVPVFQAEIVPKQVRGLVVETYQLMLFFGGLIMSIICYGTSTALEGNAQFRIPFGLFFVIPTIVSALIWFIPESPRWLLMHGRDEDARTALRRLRSTEFSDEDIELELDATASILKEQKVQGTFSEIWKGVDLKRTLITCGVNFFLQLTGNTFANKYGTVYIKSLGTVDPFIITIVNQLVSLLGVVVSMLLVDRIGRRNMIFFGSFFQLGSLFSMGGLGASSANPPKSYKLGIVATLSVFSFGFSSGWAPVSHILTAEIPSNRLRDMTYRTASAVNIIIQFVTTFATPYLLDAPYANLGAKVGFIYGGATAFAIVFAFFCVPECSGKTLEEIDRLFLDKVSVRDFGSTKLAIERGDNDDLEQNKEPRLTAVKIVDEAH</sequence>
<keyword evidence="2" id="KW-1185">Reference proteome</keyword>
<dbReference type="EMBL" id="JAPDGR010001192">
    <property type="protein sequence ID" value="KAJ2984954.1"/>
    <property type="molecule type" value="Genomic_DNA"/>
</dbReference>
<name>A0ACC1P2E6_9PEZI</name>
<gene>
    <name evidence="1" type="ORF">NUW58_g5795</name>
</gene>
<organism evidence="1 2">
    <name type="scientific">Xylaria curta</name>
    <dbReference type="NCBI Taxonomy" id="42375"/>
    <lineage>
        <taxon>Eukaryota</taxon>
        <taxon>Fungi</taxon>
        <taxon>Dikarya</taxon>
        <taxon>Ascomycota</taxon>
        <taxon>Pezizomycotina</taxon>
        <taxon>Sordariomycetes</taxon>
        <taxon>Xylariomycetidae</taxon>
        <taxon>Xylariales</taxon>
        <taxon>Xylariaceae</taxon>
        <taxon>Xylaria</taxon>
    </lineage>
</organism>
<accession>A0ACC1P2E6</accession>
<reference evidence="1" key="1">
    <citation type="submission" date="2022-10" db="EMBL/GenBank/DDBJ databases">
        <title>Genome Sequence of Xylaria curta.</title>
        <authorList>
            <person name="Buettner E."/>
        </authorList>
    </citation>
    <scope>NUCLEOTIDE SEQUENCE</scope>
    <source>
        <strain evidence="1">Babe10</strain>
    </source>
</reference>
<evidence type="ECO:0000313" key="1">
    <source>
        <dbReference type="EMBL" id="KAJ2984954.1"/>
    </source>
</evidence>
<dbReference type="Proteomes" id="UP001143856">
    <property type="component" value="Unassembled WGS sequence"/>
</dbReference>